<evidence type="ECO:0000256" key="4">
    <source>
        <dbReference type="ARBA" id="ARBA00023163"/>
    </source>
</evidence>
<dbReference type="PROSITE" id="PS50066">
    <property type="entry name" value="MADS_BOX_2"/>
    <property type="match status" value="1"/>
</dbReference>
<evidence type="ECO:0000256" key="1">
    <source>
        <dbReference type="ARBA" id="ARBA00004123"/>
    </source>
</evidence>
<dbReference type="InterPro" id="IPR036879">
    <property type="entry name" value="TF_MADSbox_sf"/>
</dbReference>
<sequence>MAKRETAQQRSVTFTKRRHGLFNKAAELCMICNARVAIMATSVCSKEKVFSFGHSSVDAVFDAFLNGSSPLEAADDDTMRYASSLSQEIKELEIEFSTLMQNKKKNVVPQGEFSWELEQFDKSNSIEELQNLVDCLEFLLARANSKLNNSSTLGSTSGATVVNYGNNSSAGILDVGSVGTKSDDVLAIEVRKPHEATFSLRFLGLVAMVTMFSLKGNSTEYDSSPLTIKPEGPEPNSVLPNYHSDSDFPTVHADHIDYLQYILQSPSNSRYNLENVFPANNADDNNPSWTPLADAPGPRMNKYFKDTEFADWGTKTAPSSYNCEFNRHYVMDGNSNPKPDDSNTKEDFMDLLASY</sequence>
<dbReference type="Pfam" id="PF00319">
    <property type="entry name" value="SRF-TF"/>
    <property type="match status" value="1"/>
</dbReference>
<dbReference type="AlphaFoldDB" id="A0AAV1SG71"/>
<dbReference type="GO" id="GO:0045944">
    <property type="term" value="P:positive regulation of transcription by RNA polymerase II"/>
    <property type="evidence" value="ECO:0007669"/>
    <property type="project" value="InterPro"/>
</dbReference>
<evidence type="ECO:0000256" key="6">
    <source>
        <dbReference type="SAM" id="MobiDB-lite"/>
    </source>
</evidence>
<dbReference type="GO" id="GO:0000981">
    <property type="term" value="F:DNA-binding transcription factor activity, RNA polymerase II-specific"/>
    <property type="evidence" value="ECO:0007669"/>
    <property type="project" value="InterPro"/>
</dbReference>
<protein>
    <recommendedName>
        <fullName evidence="7">MADS-box domain-containing protein</fullName>
    </recommendedName>
</protein>
<dbReference type="InterPro" id="IPR002100">
    <property type="entry name" value="TF_MADSbox"/>
</dbReference>
<comment type="subcellular location">
    <subcellularLocation>
        <location evidence="1">Nucleus</location>
    </subcellularLocation>
</comment>
<name>A0AAV1SG71_9ROSI</name>
<feature type="region of interest" description="Disordered" evidence="6">
    <location>
        <begin position="223"/>
        <end position="245"/>
    </location>
</feature>
<accession>A0AAV1SG71</accession>
<keyword evidence="4" id="KW-0804">Transcription</keyword>
<evidence type="ECO:0000256" key="2">
    <source>
        <dbReference type="ARBA" id="ARBA00023015"/>
    </source>
</evidence>
<gene>
    <name evidence="8" type="ORF">DCAF_LOCUS23172</name>
</gene>
<keyword evidence="9" id="KW-1185">Reference proteome</keyword>
<dbReference type="PANTHER" id="PTHR11945:SF529">
    <property type="entry name" value="MADS-BOX DOMAIN-CONTAINING PROTEIN"/>
    <property type="match status" value="1"/>
</dbReference>
<dbReference type="EMBL" id="CAWUPB010001184">
    <property type="protein sequence ID" value="CAK7350441.1"/>
    <property type="molecule type" value="Genomic_DNA"/>
</dbReference>
<dbReference type="SUPFAM" id="SSF55455">
    <property type="entry name" value="SRF-like"/>
    <property type="match status" value="1"/>
</dbReference>
<dbReference type="GO" id="GO:0000978">
    <property type="term" value="F:RNA polymerase II cis-regulatory region sequence-specific DNA binding"/>
    <property type="evidence" value="ECO:0007669"/>
    <property type="project" value="TreeGrafter"/>
</dbReference>
<evidence type="ECO:0000256" key="5">
    <source>
        <dbReference type="ARBA" id="ARBA00023242"/>
    </source>
</evidence>
<dbReference type="GO" id="GO:0005634">
    <property type="term" value="C:nucleus"/>
    <property type="evidence" value="ECO:0007669"/>
    <property type="project" value="UniProtKB-SubCell"/>
</dbReference>
<evidence type="ECO:0000313" key="8">
    <source>
        <dbReference type="EMBL" id="CAK7350441.1"/>
    </source>
</evidence>
<evidence type="ECO:0000259" key="7">
    <source>
        <dbReference type="PROSITE" id="PS50066"/>
    </source>
</evidence>
<reference evidence="8 9" key="1">
    <citation type="submission" date="2024-01" db="EMBL/GenBank/DDBJ databases">
        <authorList>
            <person name="Waweru B."/>
        </authorList>
    </citation>
    <scope>NUCLEOTIDE SEQUENCE [LARGE SCALE GENOMIC DNA]</scope>
</reference>
<dbReference type="GO" id="GO:0046983">
    <property type="term" value="F:protein dimerization activity"/>
    <property type="evidence" value="ECO:0007669"/>
    <property type="project" value="InterPro"/>
</dbReference>
<keyword evidence="5" id="KW-0539">Nucleus</keyword>
<dbReference type="SMART" id="SM00432">
    <property type="entry name" value="MADS"/>
    <property type="match status" value="1"/>
</dbReference>
<keyword evidence="3" id="KW-0238">DNA-binding</keyword>
<comment type="caution">
    <text evidence="8">The sequence shown here is derived from an EMBL/GenBank/DDBJ whole genome shotgun (WGS) entry which is preliminary data.</text>
</comment>
<proteinExistence type="predicted"/>
<dbReference type="PANTHER" id="PTHR11945">
    <property type="entry name" value="MADS BOX PROTEIN"/>
    <property type="match status" value="1"/>
</dbReference>
<organism evidence="8 9">
    <name type="scientific">Dovyalis caffra</name>
    <dbReference type="NCBI Taxonomy" id="77055"/>
    <lineage>
        <taxon>Eukaryota</taxon>
        <taxon>Viridiplantae</taxon>
        <taxon>Streptophyta</taxon>
        <taxon>Embryophyta</taxon>
        <taxon>Tracheophyta</taxon>
        <taxon>Spermatophyta</taxon>
        <taxon>Magnoliopsida</taxon>
        <taxon>eudicotyledons</taxon>
        <taxon>Gunneridae</taxon>
        <taxon>Pentapetalae</taxon>
        <taxon>rosids</taxon>
        <taxon>fabids</taxon>
        <taxon>Malpighiales</taxon>
        <taxon>Salicaceae</taxon>
        <taxon>Flacourtieae</taxon>
        <taxon>Dovyalis</taxon>
    </lineage>
</organism>
<dbReference type="InterPro" id="IPR033897">
    <property type="entry name" value="SRF-like_MADS-box"/>
</dbReference>
<dbReference type="CDD" id="cd00266">
    <property type="entry name" value="MADS_SRF_like"/>
    <property type="match status" value="1"/>
</dbReference>
<keyword evidence="2" id="KW-0805">Transcription regulation</keyword>
<feature type="domain" description="MADS-box" evidence="7">
    <location>
        <begin position="1"/>
        <end position="54"/>
    </location>
</feature>
<dbReference type="Gene3D" id="3.40.1810.10">
    <property type="entry name" value="Transcription factor, MADS-box"/>
    <property type="match status" value="1"/>
</dbReference>
<evidence type="ECO:0000313" key="9">
    <source>
        <dbReference type="Proteomes" id="UP001314170"/>
    </source>
</evidence>
<evidence type="ECO:0000256" key="3">
    <source>
        <dbReference type="ARBA" id="ARBA00023125"/>
    </source>
</evidence>
<dbReference type="Proteomes" id="UP001314170">
    <property type="component" value="Unassembled WGS sequence"/>
</dbReference>